<keyword evidence="3" id="KW-0418">Kinase</keyword>
<keyword evidence="6" id="KW-1185">Reference proteome</keyword>
<dbReference type="GO" id="GO:0008976">
    <property type="term" value="F:polyphosphate kinase activity"/>
    <property type="evidence" value="ECO:0007669"/>
    <property type="project" value="InterPro"/>
</dbReference>
<gene>
    <name evidence="5" type="ordered locus">Terro_3639</name>
</gene>
<accession>I3ZKT5</accession>
<feature type="domain" description="Polyphosphate kinase-2-related" evidence="4">
    <location>
        <begin position="30"/>
        <end position="254"/>
    </location>
</feature>
<dbReference type="PATRIC" id="fig|926566.3.peg.3585"/>
<dbReference type="OrthoDB" id="9775224at2"/>
<keyword evidence="2 5" id="KW-0808">Transferase</keyword>
<dbReference type="InterPro" id="IPR027417">
    <property type="entry name" value="P-loop_NTPase"/>
</dbReference>
<dbReference type="InterPro" id="IPR022488">
    <property type="entry name" value="PPK2-related"/>
</dbReference>
<dbReference type="GO" id="GO:0006797">
    <property type="term" value="P:polyphosphate metabolic process"/>
    <property type="evidence" value="ECO:0007669"/>
    <property type="project" value="InterPro"/>
</dbReference>
<evidence type="ECO:0000313" key="6">
    <source>
        <dbReference type="Proteomes" id="UP000006056"/>
    </source>
</evidence>
<evidence type="ECO:0000256" key="1">
    <source>
        <dbReference type="ARBA" id="ARBA00009924"/>
    </source>
</evidence>
<dbReference type="HOGENOM" id="CLU_048699_1_2_0"/>
<dbReference type="Gene3D" id="3.40.50.300">
    <property type="entry name" value="P-loop containing nucleotide triphosphate hydrolases"/>
    <property type="match status" value="1"/>
</dbReference>
<dbReference type="PIRSF" id="PIRSF028756">
    <property type="entry name" value="PPK2_prd"/>
    <property type="match status" value="1"/>
</dbReference>
<sequence>MKVHSAHLIPPRTKVKLKHVSCDDTGKYTDEDAAKVDLAKHRDCIDKYQEVLYAGGERGVLIVLQGMDTAGKDGTIRHIFSGINPQGCDVTAFKVPTPLEAHHDFLWRCHNAVPARGKIGIFNRSHYEDVLSPRVHGLMKDKTAKQHMQQINDFESMLVDNGIAILKFFLHISPEEQKRRLESRIEDSSKHWKLSASDFAERKFWPDYQRYYEEIFTATSHKHAPWFVIPADNKWYRNVAISRVLAETMEGMKLEYPAVTVDVASLKL</sequence>
<comment type="similarity">
    <text evidence="1">Belongs to the polyphosphate kinase 2 (PPK2) family. Class I subfamily.</text>
</comment>
<dbReference type="PANTHER" id="PTHR34383">
    <property type="entry name" value="POLYPHOSPHATE:AMP PHOSPHOTRANSFERASE-RELATED"/>
    <property type="match status" value="1"/>
</dbReference>
<evidence type="ECO:0000256" key="3">
    <source>
        <dbReference type="ARBA" id="ARBA00022777"/>
    </source>
</evidence>
<dbReference type="PANTHER" id="PTHR34383:SF3">
    <property type="entry name" value="POLYPHOSPHATE:AMP PHOSPHOTRANSFERASE"/>
    <property type="match status" value="1"/>
</dbReference>
<evidence type="ECO:0000259" key="4">
    <source>
        <dbReference type="Pfam" id="PF03976"/>
    </source>
</evidence>
<dbReference type="Pfam" id="PF03976">
    <property type="entry name" value="PPK2"/>
    <property type="match status" value="1"/>
</dbReference>
<protein>
    <submittedName>
        <fullName evidence="5">Polyphosphate:nucleotide phosphotransferase, PPK2 family</fullName>
    </submittedName>
</protein>
<reference evidence="5 6" key="1">
    <citation type="submission" date="2012-06" db="EMBL/GenBank/DDBJ databases">
        <title>Complete genome of Terriglobus roseus DSM 18391.</title>
        <authorList>
            <consortium name="US DOE Joint Genome Institute (JGI-PGF)"/>
            <person name="Lucas S."/>
            <person name="Copeland A."/>
            <person name="Lapidus A."/>
            <person name="Glavina del Rio T."/>
            <person name="Dalin E."/>
            <person name="Tice H."/>
            <person name="Bruce D."/>
            <person name="Goodwin L."/>
            <person name="Pitluck S."/>
            <person name="Peters L."/>
            <person name="Mikhailova N."/>
            <person name="Munk A.C.C."/>
            <person name="Kyrpides N."/>
            <person name="Mavromatis K."/>
            <person name="Ivanova N."/>
            <person name="Brettin T."/>
            <person name="Detter J.C."/>
            <person name="Han C."/>
            <person name="Larimer F."/>
            <person name="Land M."/>
            <person name="Hauser L."/>
            <person name="Markowitz V."/>
            <person name="Cheng J.-F."/>
            <person name="Hugenholtz P."/>
            <person name="Woyke T."/>
            <person name="Wu D."/>
            <person name="Brambilla E."/>
            <person name="Klenk H.-P."/>
            <person name="Eisen J.A."/>
        </authorList>
    </citation>
    <scope>NUCLEOTIDE SEQUENCE [LARGE SCALE GENOMIC DNA]</scope>
    <source>
        <strain evidence="6">DSM 18391 / NRRL B-41598 / KBS 63</strain>
    </source>
</reference>
<dbReference type="RefSeq" id="WP_014787114.1">
    <property type="nucleotide sequence ID" value="NC_018014.1"/>
</dbReference>
<dbReference type="Proteomes" id="UP000006056">
    <property type="component" value="Chromosome"/>
</dbReference>
<dbReference type="InterPro" id="IPR016898">
    <property type="entry name" value="Polyphosphate_phosphotransfera"/>
</dbReference>
<dbReference type="NCBIfam" id="TIGR03709">
    <property type="entry name" value="PPK2_rel_1"/>
    <property type="match status" value="1"/>
</dbReference>
<evidence type="ECO:0000313" key="5">
    <source>
        <dbReference type="EMBL" id="AFL89853.1"/>
    </source>
</evidence>
<dbReference type="KEGG" id="trs:Terro_3639"/>
<dbReference type="SUPFAM" id="SSF52540">
    <property type="entry name" value="P-loop containing nucleoside triphosphate hydrolases"/>
    <property type="match status" value="1"/>
</dbReference>
<dbReference type="AlphaFoldDB" id="I3ZKT5"/>
<dbReference type="EMBL" id="CP003379">
    <property type="protein sequence ID" value="AFL89853.1"/>
    <property type="molecule type" value="Genomic_DNA"/>
</dbReference>
<evidence type="ECO:0000256" key="2">
    <source>
        <dbReference type="ARBA" id="ARBA00022679"/>
    </source>
</evidence>
<dbReference type="STRING" id="926566.Terro_3639"/>
<dbReference type="InterPro" id="IPR022300">
    <property type="entry name" value="PPK2-rel_1"/>
</dbReference>
<name>I3ZKT5_TERRK</name>
<proteinExistence type="inferred from homology"/>
<dbReference type="eggNOG" id="COG2326">
    <property type="taxonomic scope" value="Bacteria"/>
</dbReference>
<organism evidence="5 6">
    <name type="scientific">Terriglobus roseus (strain DSM 18391 / NRRL B-41598 / KBS 63)</name>
    <dbReference type="NCBI Taxonomy" id="926566"/>
    <lineage>
        <taxon>Bacteria</taxon>
        <taxon>Pseudomonadati</taxon>
        <taxon>Acidobacteriota</taxon>
        <taxon>Terriglobia</taxon>
        <taxon>Terriglobales</taxon>
        <taxon>Acidobacteriaceae</taxon>
        <taxon>Terriglobus</taxon>
    </lineage>
</organism>